<proteinExistence type="predicted"/>
<name>A0AAD5MHS4_PARTN</name>
<dbReference type="EMBL" id="JAHQIW010003470">
    <property type="protein sequence ID" value="KAJ1358787.1"/>
    <property type="molecule type" value="Genomic_DNA"/>
</dbReference>
<protein>
    <submittedName>
        <fullName evidence="1">Uncharacterized protein</fullName>
    </submittedName>
</protein>
<sequence>MQDECVGHDFEEEDSHRNTLIWAKRWSLCNLKKWDRNERVFGTTAEIPAMEKALIIQ</sequence>
<dbReference type="Proteomes" id="UP001196413">
    <property type="component" value="Unassembled WGS sequence"/>
</dbReference>
<dbReference type="AlphaFoldDB" id="A0AAD5MHS4"/>
<accession>A0AAD5MHS4</accession>
<evidence type="ECO:0000313" key="1">
    <source>
        <dbReference type="EMBL" id="KAJ1358787.1"/>
    </source>
</evidence>
<organism evidence="1 2">
    <name type="scientific">Parelaphostrongylus tenuis</name>
    <name type="common">Meningeal worm</name>
    <dbReference type="NCBI Taxonomy" id="148309"/>
    <lineage>
        <taxon>Eukaryota</taxon>
        <taxon>Metazoa</taxon>
        <taxon>Ecdysozoa</taxon>
        <taxon>Nematoda</taxon>
        <taxon>Chromadorea</taxon>
        <taxon>Rhabditida</taxon>
        <taxon>Rhabditina</taxon>
        <taxon>Rhabditomorpha</taxon>
        <taxon>Strongyloidea</taxon>
        <taxon>Metastrongylidae</taxon>
        <taxon>Parelaphostrongylus</taxon>
    </lineage>
</organism>
<keyword evidence="2" id="KW-1185">Reference proteome</keyword>
<comment type="caution">
    <text evidence="1">The sequence shown here is derived from an EMBL/GenBank/DDBJ whole genome shotgun (WGS) entry which is preliminary data.</text>
</comment>
<evidence type="ECO:0000313" key="2">
    <source>
        <dbReference type="Proteomes" id="UP001196413"/>
    </source>
</evidence>
<gene>
    <name evidence="1" type="ORF">KIN20_017306</name>
</gene>
<reference evidence="1" key="1">
    <citation type="submission" date="2021-06" db="EMBL/GenBank/DDBJ databases">
        <title>Parelaphostrongylus tenuis whole genome reference sequence.</title>
        <authorList>
            <person name="Garwood T.J."/>
            <person name="Larsen P.A."/>
            <person name="Fountain-Jones N.M."/>
            <person name="Garbe J.R."/>
            <person name="Macchietto M.G."/>
            <person name="Kania S.A."/>
            <person name="Gerhold R.W."/>
            <person name="Richards J.E."/>
            <person name="Wolf T.M."/>
        </authorList>
    </citation>
    <scope>NUCLEOTIDE SEQUENCE</scope>
    <source>
        <strain evidence="1">MNPRO001-30</strain>
        <tissue evidence="1">Meninges</tissue>
    </source>
</reference>